<dbReference type="PROSITE" id="PS00893">
    <property type="entry name" value="NUDIX_BOX"/>
    <property type="match status" value="1"/>
</dbReference>
<keyword evidence="5" id="KW-1185">Reference proteome</keyword>
<dbReference type="PANTHER" id="PTHR43046">
    <property type="entry name" value="GDP-MANNOSE MANNOSYL HYDROLASE"/>
    <property type="match status" value="1"/>
</dbReference>
<comment type="cofactor">
    <cofactor evidence="1">
        <name>Mg(2+)</name>
        <dbReference type="ChEBI" id="CHEBI:18420"/>
    </cofactor>
</comment>
<accession>A0A8J4H537</accession>
<evidence type="ECO:0000313" key="4">
    <source>
        <dbReference type="EMBL" id="GIQ69661.1"/>
    </source>
</evidence>
<organism evidence="4 5">
    <name type="scientific">Xylanibacillus composti</name>
    <dbReference type="NCBI Taxonomy" id="1572762"/>
    <lineage>
        <taxon>Bacteria</taxon>
        <taxon>Bacillati</taxon>
        <taxon>Bacillota</taxon>
        <taxon>Bacilli</taxon>
        <taxon>Bacillales</taxon>
        <taxon>Paenibacillaceae</taxon>
        <taxon>Xylanibacillus</taxon>
    </lineage>
</organism>
<dbReference type="RefSeq" id="WP_213412450.1">
    <property type="nucleotide sequence ID" value="NZ_BOVK01000031.1"/>
</dbReference>
<dbReference type="GO" id="GO:0016787">
    <property type="term" value="F:hydrolase activity"/>
    <property type="evidence" value="ECO:0007669"/>
    <property type="project" value="UniProtKB-KW"/>
</dbReference>
<evidence type="ECO:0000259" key="3">
    <source>
        <dbReference type="PROSITE" id="PS51462"/>
    </source>
</evidence>
<comment type="caution">
    <text evidence="4">The sequence shown here is derived from an EMBL/GenBank/DDBJ whole genome shotgun (WGS) entry which is preliminary data.</text>
</comment>
<dbReference type="AlphaFoldDB" id="A0A8J4H537"/>
<proteinExistence type="predicted"/>
<evidence type="ECO:0000256" key="1">
    <source>
        <dbReference type="ARBA" id="ARBA00001946"/>
    </source>
</evidence>
<dbReference type="Gene3D" id="3.90.79.10">
    <property type="entry name" value="Nucleoside Triphosphate Pyrophosphohydrolase"/>
    <property type="match status" value="1"/>
</dbReference>
<dbReference type="InterPro" id="IPR020084">
    <property type="entry name" value="NUDIX_hydrolase_CS"/>
</dbReference>
<keyword evidence="2" id="KW-0378">Hydrolase</keyword>
<feature type="domain" description="Nudix hydrolase" evidence="3">
    <location>
        <begin position="11"/>
        <end position="144"/>
    </location>
</feature>
<dbReference type="InterPro" id="IPR015797">
    <property type="entry name" value="NUDIX_hydrolase-like_dom_sf"/>
</dbReference>
<dbReference type="CDD" id="cd04688">
    <property type="entry name" value="NUDIX_Hydrolase"/>
    <property type="match status" value="1"/>
</dbReference>
<gene>
    <name evidence="4" type="ORF">XYCOK13_24850</name>
</gene>
<dbReference type="PROSITE" id="PS51462">
    <property type="entry name" value="NUDIX"/>
    <property type="match status" value="1"/>
</dbReference>
<dbReference type="PANTHER" id="PTHR43046:SF14">
    <property type="entry name" value="MUTT_NUDIX FAMILY PROTEIN"/>
    <property type="match status" value="1"/>
</dbReference>
<evidence type="ECO:0000256" key="2">
    <source>
        <dbReference type="ARBA" id="ARBA00022801"/>
    </source>
</evidence>
<sequence length="157" mass="18334">MISFDVNELQQFNLRVACLIVKDNCVLFQQFNNEDYWFLPGGRVEAMEETSATVDREINEEYGWKVKAKRLVWIVENFFRLQGTDYHELGLYYLVEIEGALNVTDEHFSCLEGISVSRWIPIQAFAQHPIVPAFLKQATDLEQLMFTNEVKHIINRG</sequence>
<name>A0A8J4H537_9BACL</name>
<dbReference type="EMBL" id="BOVK01000031">
    <property type="protein sequence ID" value="GIQ69661.1"/>
    <property type="molecule type" value="Genomic_DNA"/>
</dbReference>
<dbReference type="InterPro" id="IPR000086">
    <property type="entry name" value="NUDIX_hydrolase_dom"/>
</dbReference>
<dbReference type="Pfam" id="PF00293">
    <property type="entry name" value="NUDIX"/>
    <property type="match status" value="1"/>
</dbReference>
<reference evidence="4" key="1">
    <citation type="submission" date="2021-04" db="EMBL/GenBank/DDBJ databases">
        <title>Draft genome sequence of Xylanibacillus composti strain K13.</title>
        <authorList>
            <person name="Uke A."/>
            <person name="Chhe C."/>
            <person name="Baramee S."/>
            <person name="Kosugi A."/>
        </authorList>
    </citation>
    <scope>NUCLEOTIDE SEQUENCE</scope>
    <source>
        <strain evidence="4">K13</strain>
    </source>
</reference>
<evidence type="ECO:0000313" key="5">
    <source>
        <dbReference type="Proteomes" id="UP000677918"/>
    </source>
</evidence>
<dbReference type="SUPFAM" id="SSF55811">
    <property type="entry name" value="Nudix"/>
    <property type="match status" value="1"/>
</dbReference>
<protein>
    <submittedName>
        <fullName evidence="4">DNA mismatch repair protein MutT</fullName>
    </submittedName>
</protein>
<dbReference type="Proteomes" id="UP000677918">
    <property type="component" value="Unassembled WGS sequence"/>
</dbReference>